<sequence length="71" mass="7950">MNDSGLTLSKTAQNLLQLFILMLYVHDYVGVEEQCFLIGLLDIQDEDWIGTVQNHVFSKSKAITVHLAGVD</sequence>
<evidence type="ECO:0000256" key="1">
    <source>
        <dbReference type="SAM" id="SignalP"/>
    </source>
</evidence>
<dbReference type="AlphaFoldDB" id="A0A5J4UIT3"/>
<reference evidence="2 3" key="1">
    <citation type="submission" date="2019-03" db="EMBL/GenBank/DDBJ databases">
        <title>Single cell metagenomics reveals metabolic interactions within the superorganism composed of flagellate Streblomastix strix and complex community of Bacteroidetes bacteria on its surface.</title>
        <authorList>
            <person name="Treitli S.C."/>
            <person name="Kolisko M."/>
            <person name="Husnik F."/>
            <person name="Keeling P."/>
            <person name="Hampl V."/>
        </authorList>
    </citation>
    <scope>NUCLEOTIDE SEQUENCE [LARGE SCALE GENOMIC DNA]</scope>
    <source>
        <strain evidence="2">ST1C</strain>
    </source>
</reference>
<comment type="caution">
    <text evidence="2">The sequence shown here is derived from an EMBL/GenBank/DDBJ whole genome shotgun (WGS) entry which is preliminary data.</text>
</comment>
<protein>
    <submittedName>
        <fullName evidence="2">Uncharacterized protein</fullName>
    </submittedName>
</protein>
<evidence type="ECO:0000313" key="2">
    <source>
        <dbReference type="EMBL" id="KAA6369485.1"/>
    </source>
</evidence>
<name>A0A5J4UIT3_9EUKA</name>
<evidence type="ECO:0000313" key="3">
    <source>
        <dbReference type="Proteomes" id="UP000324800"/>
    </source>
</evidence>
<proteinExistence type="predicted"/>
<dbReference type="EMBL" id="SNRW01016326">
    <property type="protein sequence ID" value="KAA6369485.1"/>
    <property type="molecule type" value="Genomic_DNA"/>
</dbReference>
<dbReference type="Proteomes" id="UP000324800">
    <property type="component" value="Unassembled WGS sequence"/>
</dbReference>
<accession>A0A5J4UIT3</accession>
<organism evidence="2 3">
    <name type="scientific">Streblomastix strix</name>
    <dbReference type="NCBI Taxonomy" id="222440"/>
    <lineage>
        <taxon>Eukaryota</taxon>
        <taxon>Metamonada</taxon>
        <taxon>Preaxostyla</taxon>
        <taxon>Oxymonadida</taxon>
        <taxon>Streblomastigidae</taxon>
        <taxon>Streblomastix</taxon>
    </lineage>
</organism>
<feature type="chain" id="PRO_5023836943" evidence="1">
    <location>
        <begin position="31"/>
        <end position="71"/>
    </location>
</feature>
<keyword evidence="1" id="KW-0732">Signal</keyword>
<feature type="signal peptide" evidence="1">
    <location>
        <begin position="1"/>
        <end position="30"/>
    </location>
</feature>
<gene>
    <name evidence="2" type="ORF">EZS28_034988</name>
</gene>